<keyword evidence="14" id="KW-1185">Reference proteome</keyword>
<keyword evidence="7" id="KW-0804">Transcription</keyword>
<dbReference type="PANTHER" id="PTHR48111:SF4">
    <property type="entry name" value="DNA-BINDING DUAL TRANSCRIPTIONAL REGULATOR OMPR"/>
    <property type="match status" value="1"/>
</dbReference>
<dbReference type="SMART" id="SM00448">
    <property type="entry name" value="REC"/>
    <property type="match status" value="1"/>
</dbReference>
<dbReference type="GO" id="GO:0032993">
    <property type="term" value="C:protein-DNA complex"/>
    <property type="evidence" value="ECO:0007669"/>
    <property type="project" value="TreeGrafter"/>
</dbReference>
<dbReference type="GO" id="GO:0000976">
    <property type="term" value="F:transcription cis-regulatory region binding"/>
    <property type="evidence" value="ECO:0007669"/>
    <property type="project" value="TreeGrafter"/>
</dbReference>
<dbReference type="Pfam" id="PF00486">
    <property type="entry name" value="Trans_reg_C"/>
    <property type="match status" value="1"/>
</dbReference>
<gene>
    <name evidence="13" type="ORF">D3876_06355</name>
</gene>
<dbReference type="FunFam" id="1.10.10.10:FF:000099">
    <property type="entry name" value="Two-component system response regulator TorR"/>
    <property type="match status" value="1"/>
</dbReference>
<accession>A0A418WRK8</accession>
<dbReference type="InterPro" id="IPR011006">
    <property type="entry name" value="CheY-like_superfamily"/>
</dbReference>
<dbReference type="Pfam" id="PF00072">
    <property type="entry name" value="Response_reg"/>
    <property type="match status" value="1"/>
</dbReference>
<dbReference type="SMART" id="SM00862">
    <property type="entry name" value="Trans_reg_C"/>
    <property type="match status" value="1"/>
</dbReference>
<evidence type="ECO:0000256" key="5">
    <source>
        <dbReference type="ARBA" id="ARBA00023015"/>
    </source>
</evidence>
<feature type="DNA-binding region" description="OmpR/PhoB-type" evidence="10">
    <location>
        <begin position="142"/>
        <end position="241"/>
    </location>
</feature>
<evidence type="ECO:0000256" key="1">
    <source>
        <dbReference type="ARBA" id="ARBA00004496"/>
    </source>
</evidence>
<evidence type="ECO:0000256" key="10">
    <source>
        <dbReference type="PROSITE-ProRule" id="PRU01091"/>
    </source>
</evidence>
<dbReference type="OrthoDB" id="2181430at2"/>
<name>A0A418WRK8_9SPHN</name>
<evidence type="ECO:0000313" key="13">
    <source>
        <dbReference type="EMBL" id="RJF93898.1"/>
    </source>
</evidence>
<evidence type="ECO:0000256" key="3">
    <source>
        <dbReference type="ARBA" id="ARBA00022553"/>
    </source>
</evidence>
<dbReference type="Proteomes" id="UP000286100">
    <property type="component" value="Unassembled WGS sequence"/>
</dbReference>
<keyword evidence="3 9" id="KW-0597">Phosphoprotein</keyword>
<dbReference type="InterPro" id="IPR001867">
    <property type="entry name" value="OmpR/PhoB-type_DNA-bd"/>
</dbReference>
<evidence type="ECO:0000256" key="2">
    <source>
        <dbReference type="ARBA" id="ARBA00022490"/>
    </source>
</evidence>
<keyword evidence="5" id="KW-0805">Transcription regulation</keyword>
<feature type="modified residue" description="4-aspartylphosphate" evidence="9">
    <location>
        <position position="65"/>
    </location>
</feature>
<dbReference type="SUPFAM" id="SSF46894">
    <property type="entry name" value="C-terminal effector domain of the bipartite response regulators"/>
    <property type="match status" value="1"/>
</dbReference>
<dbReference type="RefSeq" id="WP_119760417.1">
    <property type="nucleotide sequence ID" value="NZ_QYUM01000002.1"/>
</dbReference>
<dbReference type="PROSITE" id="PS50110">
    <property type="entry name" value="RESPONSE_REGULATORY"/>
    <property type="match status" value="1"/>
</dbReference>
<dbReference type="Gene3D" id="1.10.10.10">
    <property type="entry name" value="Winged helix-like DNA-binding domain superfamily/Winged helix DNA-binding domain"/>
    <property type="match status" value="1"/>
</dbReference>
<dbReference type="SUPFAM" id="SSF52172">
    <property type="entry name" value="CheY-like"/>
    <property type="match status" value="1"/>
</dbReference>
<dbReference type="InterPro" id="IPR001789">
    <property type="entry name" value="Sig_transdc_resp-reg_receiver"/>
</dbReference>
<evidence type="ECO:0000313" key="14">
    <source>
        <dbReference type="Proteomes" id="UP000286100"/>
    </source>
</evidence>
<keyword evidence="6 10" id="KW-0238">DNA-binding</keyword>
<dbReference type="InterPro" id="IPR039420">
    <property type="entry name" value="WalR-like"/>
</dbReference>
<dbReference type="Gene3D" id="6.10.250.690">
    <property type="match status" value="1"/>
</dbReference>
<dbReference type="CDD" id="cd00383">
    <property type="entry name" value="trans_reg_C"/>
    <property type="match status" value="1"/>
</dbReference>
<feature type="domain" description="Response regulatory" evidence="11">
    <location>
        <begin position="16"/>
        <end position="129"/>
    </location>
</feature>
<dbReference type="EMBL" id="QYUM01000002">
    <property type="protein sequence ID" value="RJF93898.1"/>
    <property type="molecule type" value="Genomic_DNA"/>
</dbReference>
<dbReference type="PANTHER" id="PTHR48111">
    <property type="entry name" value="REGULATOR OF RPOS"/>
    <property type="match status" value="1"/>
</dbReference>
<evidence type="ECO:0000259" key="12">
    <source>
        <dbReference type="PROSITE" id="PS51755"/>
    </source>
</evidence>
<sequence>MDEPLSTGGQELFQPNILIVDDDPSLRSLVRNFLVDQGYAVLEAEDAPSMRRVLAQSEVHIIILDVMMPGEDGLSVARSLVQKGDLGIIMVSALGSETDRIIGLEVGADDYLPKPVSPRELLARIRALQRRRRASAGAQSAAVHYCFEGWRLDPVRRVLRDPGGVIISLSEGEFGLLLALVERPQRVLSRDQLLELSRGDDSDAFDRAVDTQVSRLRRKLATRMHGEIIRTVRSEGYMFLPSVSRG</sequence>
<evidence type="ECO:0000256" key="6">
    <source>
        <dbReference type="ARBA" id="ARBA00023125"/>
    </source>
</evidence>
<organism evidence="13 14">
    <name type="scientific">Sphingomonas cavernae</name>
    <dbReference type="NCBI Taxonomy" id="2320861"/>
    <lineage>
        <taxon>Bacteria</taxon>
        <taxon>Pseudomonadati</taxon>
        <taxon>Pseudomonadota</taxon>
        <taxon>Alphaproteobacteria</taxon>
        <taxon>Sphingomonadales</taxon>
        <taxon>Sphingomonadaceae</taxon>
        <taxon>Sphingomonas</taxon>
    </lineage>
</organism>
<dbReference type="GO" id="GO:0005829">
    <property type="term" value="C:cytosol"/>
    <property type="evidence" value="ECO:0007669"/>
    <property type="project" value="TreeGrafter"/>
</dbReference>
<evidence type="ECO:0000256" key="8">
    <source>
        <dbReference type="ARBA" id="ARBA00067337"/>
    </source>
</evidence>
<dbReference type="PROSITE" id="PS51755">
    <property type="entry name" value="OMPR_PHOB"/>
    <property type="match status" value="1"/>
</dbReference>
<proteinExistence type="predicted"/>
<comment type="caution">
    <text evidence="13">The sequence shown here is derived from an EMBL/GenBank/DDBJ whole genome shotgun (WGS) entry which is preliminary data.</text>
</comment>
<dbReference type="GO" id="GO:0006355">
    <property type="term" value="P:regulation of DNA-templated transcription"/>
    <property type="evidence" value="ECO:0007669"/>
    <property type="project" value="InterPro"/>
</dbReference>
<feature type="domain" description="OmpR/PhoB-type" evidence="12">
    <location>
        <begin position="142"/>
        <end position="241"/>
    </location>
</feature>
<keyword evidence="2" id="KW-0963">Cytoplasm</keyword>
<reference evidence="13 14" key="1">
    <citation type="submission" date="2018-09" db="EMBL/GenBank/DDBJ databases">
        <authorList>
            <person name="Zhu H."/>
        </authorList>
    </citation>
    <scope>NUCLEOTIDE SEQUENCE [LARGE SCALE GENOMIC DNA]</scope>
    <source>
        <strain evidence="13 14">K2R01-6</strain>
    </source>
</reference>
<dbReference type="AlphaFoldDB" id="A0A418WRK8"/>
<comment type="subcellular location">
    <subcellularLocation>
        <location evidence="1">Cytoplasm</location>
    </subcellularLocation>
</comment>
<evidence type="ECO:0000256" key="7">
    <source>
        <dbReference type="ARBA" id="ARBA00023163"/>
    </source>
</evidence>
<keyword evidence="4" id="KW-0902">Two-component regulatory system</keyword>
<evidence type="ECO:0000259" key="11">
    <source>
        <dbReference type="PROSITE" id="PS50110"/>
    </source>
</evidence>
<dbReference type="CDD" id="cd17574">
    <property type="entry name" value="REC_OmpR"/>
    <property type="match status" value="1"/>
</dbReference>
<evidence type="ECO:0000256" key="9">
    <source>
        <dbReference type="PROSITE-ProRule" id="PRU00169"/>
    </source>
</evidence>
<dbReference type="InterPro" id="IPR036388">
    <property type="entry name" value="WH-like_DNA-bd_sf"/>
</dbReference>
<dbReference type="InterPro" id="IPR016032">
    <property type="entry name" value="Sig_transdc_resp-reg_C-effctor"/>
</dbReference>
<dbReference type="Gene3D" id="3.40.50.2300">
    <property type="match status" value="1"/>
</dbReference>
<dbReference type="GO" id="GO:0000156">
    <property type="term" value="F:phosphorelay response regulator activity"/>
    <property type="evidence" value="ECO:0007669"/>
    <property type="project" value="TreeGrafter"/>
</dbReference>
<protein>
    <recommendedName>
        <fullName evidence="8">Regulatory protein VirG</fullName>
    </recommendedName>
</protein>
<evidence type="ECO:0000256" key="4">
    <source>
        <dbReference type="ARBA" id="ARBA00023012"/>
    </source>
</evidence>